<evidence type="ECO:0000313" key="7">
    <source>
        <dbReference type="EMBL" id="KJD46302.1"/>
    </source>
</evidence>
<sequence>MKNFVILGGGYGGLTIAKELLNKHIPDDVQVILVDRMPFQGLKTEYYALAAGTVSDFDLRVHFPDEQRLIRKYGEVTSMDLENKIVHFQDGEPLPYEQLVIALGCTDRFHNTPGAEEHSCTIQSFNNTRQTYLRLNEIKPYGHVHIVGGGLSGVEIAAELRESRTDLNITIMDRGERVLSAFPQRLSAYVHAWFKEHQVDALNHVGVCRIEPGAIYNHDEEIVTDAVVWTAGIQPVKIVQDLAVPKDPQGRIVLNEYYQIPDHPEVYVVGDCASLPYSPSAQAAEVQGEQIAHIVHDLWKGHTPHPHPLKLRGTLGALGKKAGFGYGFMGSTSLRGRVPRLLKSGVLWKSKRHFG</sequence>
<dbReference type="EMBL" id="JTHP01000009">
    <property type="protein sequence ID" value="KJD46302.1"/>
    <property type="molecule type" value="Genomic_DNA"/>
</dbReference>
<dbReference type="Gene3D" id="3.50.50.100">
    <property type="match status" value="1"/>
</dbReference>
<dbReference type="Proteomes" id="UP000032534">
    <property type="component" value="Unassembled WGS sequence"/>
</dbReference>
<name>A0A0D7X8C9_9BACL</name>
<evidence type="ECO:0000256" key="4">
    <source>
        <dbReference type="ARBA" id="ARBA00022827"/>
    </source>
</evidence>
<evidence type="ECO:0000256" key="3">
    <source>
        <dbReference type="ARBA" id="ARBA00022630"/>
    </source>
</evidence>
<dbReference type="PATRIC" id="fig|159743.3.peg.1528"/>
<keyword evidence="4" id="KW-0274">FAD</keyword>
<evidence type="ECO:0000313" key="8">
    <source>
        <dbReference type="Proteomes" id="UP000032534"/>
    </source>
</evidence>
<dbReference type="PANTHER" id="PTHR42913">
    <property type="entry name" value="APOPTOSIS-INDUCING FACTOR 1"/>
    <property type="match status" value="1"/>
</dbReference>
<comment type="similarity">
    <text evidence="2">Belongs to the NADH dehydrogenase family.</text>
</comment>
<keyword evidence="3" id="KW-0285">Flavoprotein</keyword>
<comment type="cofactor">
    <cofactor evidence="1">
        <name>FAD</name>
        <dbReference type="ChEBI" id="CHEBI:57692"/>
    </cofactor>
</comment>
<evidence type="ECO:0000259" key="6">
    <source>
        <dbReference type="Pfam" id="PF07992"/>
    </source>
</evidence>
<gene>
    <name evidence="7" type="ORF">QD47_06980</name>
</gene>
<accession>A0A0D7X8C9</accession>
<dbReference type="SUPFAM" id="SSF51905">
    <property type="entry name" value="FAD/NAD(P)-binding domain"/>
    <property type="match status" value="1"/>
</dbReference>
<keyword evidence="8" id="KW-1185">Reference proteome</keyword>
<dbReference type="GO" id="GO:0019646">
    <property type="term" value="P:aerobic electron transport chain"/>
    <property type="evidence" value="ECO:0007669"/>
    <property type="project" value="TreeGrafter"/>
</dbReference>
<evidence type="ECO:0000256" key="1">
    <source>
        <dbReference type="ARBA" id="ARBA00001974"/>
    </source>
</evidence>
<keyword evidence="5" id="KW-0560">Oxidoreductase</keyword>
<dbReference type="PRINTS" id="PR00368">
    <property type="entry name" value="FADPNR"/>
</dbReference>
<dbReference type="InterPro" id="IPR023753">
    <property type="entry name" value="FAD/NAD-binding_dom"/>
</dbReference>
<reference evidence="7 8" key="1">
    <citation type="submission" date="2014-11" db="EMBL/GenBank/DDBJ databases">
        <title>Draft Genome Sequences of Paenibacillus polymyxa NRRL B-30509 and Paenibacillus terrae NRRL B-30644, Strains from a Poultry Environment that Produce Tridecaptin A and Paenicidins.</title>
        <authorList>
            <person name="van Belkum M.J."/>
            <person name="Lohans C.T."/>
            <person name="Vederas J.C."/>
        </authorList>
    </citation>
    <scope>NUCLEOTIDE SEQUENCE [LARGE SCALE GENOMIC DNA]</scope>
    <source>
        <strain evidence="7 8">NRRL B-30644</strain>
    </source>
</reference>
<evidence type="ECO:0000256" key="2">
    <source>
        <dbReference type="ARBA" id="ARBA00005272"/>
    </source>
</evidence>
<dbReference type="OrthoDB" id="9784880at2"/>
<dbReference type="Pfam" id="PF07992">
    <property type="entry name" value="Pyr_redox_2"/>
    <property type="match status" value="1"/>
</dbReference>
<dbReference type="PRINTS" id="PR00411">
    <property type="entry name" value="PNDRDTASEI"/>
</dbReference>
<protein>
    <submittedName>
        <fullName evidence="7">NADH dehydrogenase</fullName>
    </submittedName>
</protein>
<evidence type="ECO:0000256" key="5">
    <source>
        <dbReference type="ARBA" id="ARBA00023002"/>
    </source>
</evidence>
<organism evidence="7 8">
    <name type="scientific">Paenibacillus terrae</name>
    <dbReference type="NCBI Taxonomy" id="159743"/>
    <lineage>
        <taxon>Bacteria</taxon>
        <taxon>Bacillati</taxon>
        <taxon>Bacillota</taxon>
        <taxon>Bacilli</taxon>
        <taxon>Bacillales</taxon>
        <taxon>Paenibacillaceae</taxon>
        <taxon>Paenibacillus</taxon>
    </lineage>
</organism>
<feature type="domain" description="FAD/NAD(P)-binding" evidence="6">
    <location>
        <begin position="3"/>
        <end position="288"/>
    </location>
</feature>
<dbReference type="GO" id="GO:0003955">
    <property type="term" value="F:NAD(P)H dehydrogenase (quinone) activity"/>
    <property type="evidence" value="ECO:0007669"/>
    <property type="project" value="TreeGrafter"/>
</dbReference>
<comment type="caution">
    <text evidence="7">The sequence shown here is derived from an EMBL/GenBank/DDBJ whole genome shotgun (WGS) entry which is preliminary data.</text>
</comment>
<dbReference type="InterPro" id="IPR051169">
    <property type="entry name" value="NADH-Q_oxidoreductase"/>
</dbReference>
<dbReference type="PANTHER" id="PTHR42913:SF3">
    <property type="entry name" value="64 KDA MITOCHONDRIAL NADH DEHYDROGENASE (EUROFUNG)"/>
    <property type="match status" value="1"/>
</dbReference>
<dbReference type="RefSeq" id="WP_044645449.1">
    <property type="nucleotide sequence ID" value="NZ_JTHP01000009.1"/>
</dbReference>
<dbReference type="InterPro" id="IPR036188">
    <property type="entry name" value="FAD/NAD-bd_sf"/>
</dbReference>
<proteinExistence type="inferred from homology"/>
<dbReference type="AlphaFoldDB" id="A0A0D7X8C9"/>